<proteinExistence type="predicted"/>
<name>A0A3A3GNS1_PANTH</name>
<dbReference type="AlphaFoldDB" id="A0A3A3GNS1"/>
<organism evidence="1 2">
    <name type="scientific">Paenibacillus thiaminolyticus</name>
    <name type="common">Bacillus thiaminolyticus</name>
    <dbReference type="NCBI Taxonomy" id="49283"/>
    <lineage>
        <taxon>Bacteria</taxon>
        <taxon>Bacillati</taxon>
        <taxon>Bacillota</taxon>
        <taxon>Bacilli</taxon>
        <taxon>Bacillales</taxon>
        <taxon>Paenibacillaceae</taxon>
        <taxon>Paenibacillus</taxon>
    </lineage>
</organism>
<evidence type="ECO:0000313" key="1">
    <source>
        <dbReference type="EMBL" id="RJG25626.1"/>
    </source>
</evidence>
<dbReference type="Proteomes" id="UP000266177">
    <property type="component" value="Unassembled WGS sequence"/>
</dbReference>
<evidence type="ECO:0000313" key="2">
    <source>
        <dbReference type="Proteomes" id="UP000266177"/>
    </source>
</evidence>
<reference evidence="1 2" key="1">
    <citation type="submission" date="2018-09" db="EMBL/GenBank/DDBJ databases">
        <title>Paenibacillus SK2017-BO5.</title>
        <authorList>
            <person name="Piskunova J.V."/>
            <person name="Dubiley S.A."/>
            <person name="Severinov K.V."/>
        </authorList>
    </citation>
    <scope>NUCLEOTIDE SEQUENCE [LARGE SCALE GENOMIC DNA]</scope>
    <source>
        <strain evidence="1 2">BO5</strain>
    </source>
</reference>
<accession>A0A3A3GNS1</accession>
<gene>
    <name evidence="1" type="ORF">DQX05_05985</name>
</gene>
<dbReference type="EMBL" id="QYZD01000003">
    <property type="protein sequence ID" value="RJG25626.1"/>
    <property type="molecule type" value="Genomic_DNA"/>
</dbReference>
<protein>
    <submittedName>
        <fullName evidence="1">Uncharacterized protein</fullName>
    </submittedName>
</protein>
<sequence length="66" mass="7645">MRPPPWLSKLDLPKTVKLQFSLMTFTLLQEFLQNRINFSIGKKWKAKIGGNNVLLQEFNIISGQRA</sequence>
<comment type="caution">
    <text evidence="1">The sequence shown here is derived from an EMBL/GenBank/DDBJ whole genome shotgun (WGS) entry which is preliminary data.</text>
</comment>